<dbReference type="EMBL" id="ML976843">
    <property type="protein sequence ID" value="KAF1963923.1"/>
    <property type="molecule type" value="Genomic_DNA"/>
</dbReference>
<dbReference type="AlphaFoldDB" id="A0A6A5UFF0"/>
<dbReference type="InterPro" id="IPR010730">
    <property type="entry name" value="HET"/>
</dbReference>
<organism evidence="2 3">
    <name type="scientific">Bimuria novae-zelandiae CBS 107.79</name>
    <dbReference type="NCBI Taxonomy" id="1447943"/>
    <lineage>
        <taxon>Eukaryota</taxon>
        <taxon>Fungi</taxon>
        <taxon>Dikarya</taxon>
        <taxon>Ascomycota</taxon>
        <taxon>Pezizomycotina</taxon>
        <taxon>Dothideomycetes</taxon>
        <taxon>Pleosporomycetidae</taxon>
        <taxon>Pleosporales</taxon>
        <taxon>Massarineae</taxon>
        <taxon>Didymosphaeriaceae</taxon>
        <taxon>Bimuria</taxon>
    </lineage>
</organism>
<dbReference type="PANTHER" id="PTHR33112">
    <property type="entry name" value="DOMAIN PROTEIN, PUTATIVE-RELATED"/>
    <property type="match status" value="1"/>
</dbReference>
<dbReference type="Pfam" id="PF06985">
    <property type="entry name" value="HET"/>
    <property type="match status" value="1"/>
</dbReference>
<sequence>MTTVLTLRVAAISRQAPWVSSASVKDKITKIKRWLENCKSNHGNHCMPKAKRIPHRLIDGGTSEHPPRLVLGQQIAIQNQQYTTLSHCWGASLPIRTLLSNLQLYSDQIPPQTIPRTFEDAMLITRELGVRFIWIDALCIVQDDAKEWEQEAAKMKDIYSGSILNIAACDSPGSAGGCFSMNRSLTQTFHLPLVEGVPKLLVRLQPGDTRQFTKQTILSSRGWVLQEQLLSHRIISCMSDELHWECSEAYETELGIQFNSHPSDIRGDPRMYQCPTRWHVVNFSERNFTYWNDRLPTLSGIAENYESITGDISIIGLWQRSLIQDLLWIRMGPIAPKPARGIGAAGLPSWSWMSCPSRIKFNIWQLTMRVRQIDRYVRVQEYCKLIDFSVTWAGISFVSALKSAHIVLYGPSVEVTIDIEGKLEQSNPPSFTVRYLNGVELCTGAI</sequence>
<accession>A0A6A5UFF0</accession>
<evidence type="ECO:0000313" key="3">
    <source>
        <dbReference type="Proteomes" id="UP000800036"/>
    </source>
</evidence>
<evidence type="ECO:0000313" key="2">
    <source>
        <dbReference type="EMBL" id="KAF1963923.1"/>
    </source>
</evidence>
<name>A0A6A5UFF0_9PLEO</name>
<feature type="domain" description="Heterokaryon incompatibility" evidence="1">
    <location>
        <begin position="82"/>
        <end position="227"/>
    </location>
</feature>
<dbReference type="Proteomes" id="UP000800036">
    <property type="component" value="Unassembled WGS sequence"/>
</dbReference>
<dbReference type="OrthoDB" id="5362512at2759"/>
<evidence type="ECO:0000259" key="1">
    <source>
        <dbReference type="Pfam" id="PF06985"/>
    </source>
</evidence>
<proteinExistence type="predicted"/>
<reference evidence="2" key="1">
    <citation type="journal article" date="2020" name="Stud. Mycol.">
        <title>101 Dothideomycetes genomes: a test case for predicting lifestyles and emergence of pathogens.</title>
        <authorList>
            <person name="Haridas S."/>
            <person name="Albert R."/>
            <person name="Binder M."/>
            <person name="Bloem J."/>
            <person name="Labutti K."/>
            <person name="Salamov A."/>
            <person name="Andreopoulos B."/>
            <person name="Baker S."/>
            <person name="Barry K."/>
            <person name="Bills G."/>
            <person name="Bluhm B."/>
            <person name="Cannon C."/>
            <person name="Castanera R."/>
            <person name="Culley D."/>
            <person name="Daum C."/>
            <person name="Ezra D."/>
            <person name="Gonzalez J."/>
            <person name="Henrissat B."/>
            <person name="Kuo A."/>
            <person name="Liang C."/>
            <person name="Lipzen A."/>
            <person name="Lutzoni F."/>
            <person name="Magnuson J."/>
            <person name="Mondo S."/>
            <person name="Nolan M."/>
            <person name="Ohm R."/>
            <person name="Pangilinan J."/>
            <person name="Park H.-J."/>
            <person name="Ramirez L."/>
            <person name="Alfaro M."/>
            <person name="Sun H."/>
            <person name="Tritt A."/>
            <person name="Yoshinaga Y."/>
            <person name="Zwiers L.-H."/>
            <person name="Turgeon B."/>
            <person name="Goodwin S."/>
            <person name="Spatafora J."/>
            <person name="Crous P."/>
            <person name="Grigoriev I."/>
        </authorList>
    </citation>
    <scope>NUCLEOTIDE SEQUENCE</scope>
    <source>
        <strain evidence="2">CBS 107.79</strain>
    </source>
</reference>
<keyword evidence="3" id="KW-1185">Reference proteome</keyword>
<gene>
    <name evidence="2" type="ORF">BU23DRAFT_494863</name>
</gene>
<protein>
    <submittedName>
        <fullName evidence="2">HET-domain-containing protein</fullName>
    </submittedName>
</protein>
<dbReference type="PANTHER" id="PTHR33112:SF8">
    <property type="entry name" value="HETEROKARYON INCOMPATIBILITY DOMAIN-CONTAINING PROTEIN"/>
    <property type="match status" value="1"/>
</dbReference>